<evidence type="ECO:0000256" key="1">
    <source>
        <dbReference type="SAM" id="MobiDB-lite"/>
    </source>
</evidence>
<evidence type="ECO:0000313" key="4">
    <source>
        <dbReference type="EMBL" id="KNE54843.1"/>
    </source>
</evidence>
<evidence type="ECO:0000259" key="2">
    <source>
        <dbReference type="PROSITE" id="PS51258"/>
    </source>
</evidence>
<dbReference type="PROSITE" id="PS51258">
    <property type="entry name" value="MHD1"/>
    <property type="match status" value="1"/>
</dbReference>
<dbReference type="InterPro" id="IPR014772">
    <property type="entry name" value="Munc13_dom-2"/>
</dbReference>
<feature type="region of interest" description="Disordered" evidence="1">
    <location>
        <begin position="1383"/>
        <end position="1419"/>
    </location>
</feature>
<dbReference type="InterPro" id="IPR052811">
    <property type="entry name" value="Glucose_resp_signaling"/>
</dbReference>
<feature type="compositionally biased region" description="Acidic residues" evidence="1">
    <location>
        <begin position="1294"/>
        <end position="1304"/>
    </location>
</feature>
<dbReference type="OrthoDB" id="2015333at2759"/>
<name>A0A0L0RWW9_ALLM3</name>
<dbReference type="Pfam" id="PF06292">
    <property type="entry name" value="MUN"/>
    <property type="match status" value="1"/>
</dbReference>
<dbReference type="Gene3D" id="1.10.357.50">
    <property type="match status" value="1"/>
</dbReference>
<organism evidence="4 5">
    <name type="scientific">Allomyces macrogynus (strain ATCC 38327)</name>
    <name type="common">Allomyces javanicus var. macrogynus</name>
    <dbReference type="NCBI Taxonomy" id="578462"/>
    <lineage>
        <taxon>Eukaryota</taxon>
        <taxon>Fungi</taxon>
        <taxon>Fungi incertae sedis</taxon>
        <taxon>Blastocladiomycota</taxon>
        <taxon>Blastocladiomycetes</taxon>
        <taxon>Blastocladiales</taxon>
        <taxon>Blastocladiaceae</taxon>
        <taxon>Allomyces</taxon>
    </lineage>
</organism>
<dbReference type="Proteomes" id="UP000054350">
    <property type="component" value="Unassembled WGS sequence"/>
</dbReference>
<evidence type="ECO:0000259" key="3">
    <source>
        <dbReference type="PROSITE" id="PS51259"/>
    </source>
</evidence>
<dbReference type="STRING" id="578462.A0A0L0RWW9"/>
<dbReference type="PROSITE" id="PS51259">
    <property type="entry name" value="MHD2"/>
    <property type="match status" value="1"/>
</dbReference>
<dbReference type="InterPro" id="IPR010439">
    <property type="entry name" value="MUN_dom"/>
</dbReference>
<feature type="domain" description="MHD1" evidence="2">
    <location>
        <begin position="469"/>
        <end position="596"/>
    </location>
</feature>
<sequence>MSSTPSSSVVSAAPAAAGGTAGHDEPDAYPFVLRSALWTDRHADGGDGHAPLHGGGAMTSYVRRLFGVPNDKQLDPVYRAIKVKTDDKHLYRDLQRYLAQLQAGIVNGRTQHDFDSQDHYAQWKALEEYDISAELDHLARDPRNARKSKYSTPALDDPLLFVPPGRAADDHYLALLRRAQQDAHDTNPDMPAIPLFDAAGDAMVALVQRRWRINRAFHAVAILDRLMTATLLRVPPPRVGASAGGSAGTVARGITNPTQSTLAALDTVLAPHLAAMAAPVKGVMQHLAALTSAQTAYVRRVLTYLVDTATHRLLHHPDYYPRTQLAAAIDVTVRVLSMVAEIAAPLGPGNSPQLANPLGQLPAHLKLVAYKQFTRLVNTIEAPGGDSDALARVGDLAEAILGELEALRDFSDRPAYRSASRHVARYLIDYLFTHVDQHWLDARNQQIAKVFHVYNRMLQLMRRSDECGDPVAEAAGAAAPTNEDGSPAPTAAAQRQAHLAKRYQVWFQDAVDDWIERTSETMTDVWTHRMVAEDTFTAQGDGHAHSTSVVDLFSAFHQEIDAIQSLAWPSFDHEYRALKRFAKMICATLLRYSDALQGQLIALLLQLEEEAQAATEAQAAAVAAEAGDKSPHGFGGGPERSKSLMQRLRHHLGGRGSNEQKDKSIASKVVRRVRVPVSFSEPMCVRLNNIYSAKKRVDDLYLHLVMALSKDPPADDYVSPFYLRDETLLACHVVEVLVDAPDRTVYSALLDAPGPDGGMLATADAATPAGQEDVFYVDVAVAGTRAGQTPAIQATRVVPGEKPPPMREPPSLDVDDAITVPATTAISVQLTLMAAVLDGIPVGSPAPPPDPSQSTAAQLPEAKDAATAVAAAGIVCGNVAVQFDARDVMRGPLEKVYTVDVGRGSAQVHPALVARGLAGRKVRVRVRWARAESRYLHYWFQDAYAKLAVMADNVLLMMANQIGVWLQEYMLQLVKQYKVQSLAAAFGGVPQATSDWEVGTDGGALTFKTRAGKKQISFETIENDMQPLLDYLNKTLEVLNNTLDDDLTSRLFRRVWRQVLRAIEWQLVGRRDKRTGKWKQLDGAQLTVLRRALTLLYDFFYVEGEGLPRRVLQSRHYHRLTALLAQYHESSDDLIRMYLSALNFYLAARIERIHKRARSAALARAASLATLSISFTPGQGTTPTDSPFASLADLANVPSAGVAVPGAAFLPPTPAAARRHTLALRTRARTAESTARGAVAQLSASDFLAVSGHGTLMRRSGARPTAAAAGADAKAARFKYVRGRHTPDAPASDSDSESESDEAGGNDGEHEADGVTLVDAAARDEARAQIEYKLASLAKQEAVWALLCLRAESEHEVRDFVQSQQETVRVILENLQRETAAAGGHAAVGARGGGGRVTQVANGDNRPRRGSALRSAITA</sequence>
<evidence type="ECO:0000313" key="5">
    <source>
        <dbReference type="Proteomes" id="UP000054350"/>
    </source>
</evidence>
<dbReference type="eggNOG" id="ENOG502QQWJ">
    <property type="taxonomic scope" value="Eukaryota"/>
</dbReference>
<keyword evidence="5" id="KW-1185">Reference proteome</keyword>
<dbReference type="InterPro" id="IPR014770">
    <property type="entry name" value="Munc13_1"/>
</dbReference>
<dbReference type="Gene3D" id="1.20.58.1100">
    <property type="match status" value="1"/>
</dbReference>
<reference evidence="5" key="2">
    <citation type="submission" date="2009-11" db="EMBL/GenBank/DDBJ databases">
        <title>The Genome Sequence of Allomyces macrogynus strain ATCC 38327.</title>
        <authorList>
            <consortium name="The Broad Institute Genome Sequencing Platform"/>
            <person name="Russ C."/>
            <person name="Cuomo C."/>
            <person name="Shea T."/>
            <person name="Young S.K."/>
            <person name="Zeng Q."/>
            <person name="Koehrsen M."/>
            <person name="Haas B."/>
            <person name="Borodovsky M."/>
            <person name="Guigo R."/>
            <person name="Alvarado L."/>
            <person name="Berlin A."/>
            <person name="Borenstein D."/>
            <person name="Chen Z."/>
            <person name="Engels R."/>
            <person name="Freedman E."/>
            <person name="Gellesch M."/>
            <person name="Goldberg J."/>
            <person name="Griggs A."/>
            <person name="Gujja S."/>
            <person name="Heiman D."/>
            <person name="Hepburn T."/>
            <person name="Howarth C."/>
            <person name="Jen D."/>
            <person name="Larson L."/>
            <person name="Lewis B."/>
            <person name="Mehta T."/>
            <person name="Park D."/>
            <person name="Pearson M."/>
            <person name="Roberts A."/>
            <person name="Saif S."/>
            <person name="Shenoy N."/>
            <person name="Sisk P."/>
            <person name="Stolte C."/>
            <person name="Sykes S."/>
            <person name="Walk T."/>
            <person name="White J."/>
            <person name="Yandava C."/>
            <person name="Burger G."/>
            <person name="Gray M.W."/>
            <person name="Holland P.W.H."/>
            <person name="King N."/>
            <person name="Lang F.B.F."/>
            <person name="Roger A.J."/>
            <person name="Ruiz-Trillo I."/>
            <person name="Lander E."/>
            <person name="Nusbaum C."/>
        </authorList>
    </citation>
    <scope>NUCLEOTIDE SEQUENCE [LARGE SCALE GENOMIC DNA]</scope>
    <source>
        <strain evidence="5">ATCC 38327</strain>
    </source>
</reference>
<dbReference type="PANTHER" id="PTHR47263">
    <property type="entry name" value="ADENYLATE CYCLASE ACTIVATION PROTEIN GIT1"/>
    <property type="match status" value="1"/>
</dbReference>
<dbReference type="VEuPathDB" id="FungiDB:AMAG_00794"/>
<proteinExistence type="predicted"/>
<dbReference type="EMBL" id="GG745328">
    <property type="protein sequence ID" value="KNE54843.1"/>
    <property type="molecule type" value="Genomic_DNA"/>
</dbReference>
<gene>
    <name evidence="4" type="ORF">AMAG_00794</name>
</gene>
<accession>A0A0L0RWW9</accession>
<protein>
    <submittedName>
        <fullName evidence="4">Uncharacterized protein</fullName>
    </submittedName>
</protein>
<reference evidence="4 5" key="1">
    <citation type="submission" date="2009-11" db="EMBL/GenBank/DDBJ databases">
        <title>Annotation of Allomyces macrogynus ATCC 38327.</title>
        <authorList>
            <consortium name="The Broad Institute Genome Sequencing Platform"/>
            <person name="Russ C."/>
            <person name="Cuomo C."/>
            <person name="Burger G."/>
            <person name="Gray M.W."/>
            <person name="Holland P.W.H."/>
            <person name="King N."/>
            <person name="Lang F.B.F."/>
            <person name="Roger A.J."/>
            <person name="Ruiz-Trillo I."/>
            <person name="Young S.K."/>
            <person name="Zeng Q."/>
            <person name="Gargeya S."/>
            <person name="Fitzgerald M."/>
            <person name="Haas B."/>
            <person name="Abouelleil A."/>
            <person name="Alvarado L."/>
            <person name="Arachchi H.M."/>
            <person name="Berlin A."/>
            <person name="Chapman S.B."/>
            <person name="Gearin G."/>
            <person name="Goldberg J."/>
            <person name="Griggs A."/>
            <person name="Gujja S."/>
            <person name="Hansen M."/>
            <person name="Heiman D."/>
            <person name="Howarth C."/>
            <person name="Larimer J."/>
            <person name="Lui A."/>
            <person name="MacDonald P.J.P."/>
            <person name="McCowen C."/>
            <person name="Montmayeur A."/>
            <person name="Murphy C."/>
            <person name="Neiman D."/>
            <person name="Pearson M."/>
            <person name="Priest M."/>
            <person name="Roberts A."/>
            <person name="Saif S."/>
            <person name="Shea T."/>
            <person name="Sisk P."/>
            <person name="Stolte C."/>
            <person name="Sykes S."/>
            <person name="Wortman J."/>
            <person name="Nusbaum C."/>
            <person name="Birren B."/>
        </authorList>
    </citation>
    <scope>NUCLEOTIDE SEQUENCE [LARGE SCALE GENOMIC DNA]</scope>
    <source>
        <strain evidence="4 5">ATCC 38327</strain>
    </source>
</reference>
<feature type="region of interest" description="Disordered" evidence="1">
    <location>
        <begin position="1281"/>
        <end position="1313"/>
    </location>
</feature>
<feature type="domain" description="MHD2" evidence="3">
    <location>
        <begin position="1022"/>
        <end position="1138"/>
    </location>
</feature>
<dbReference type="PANTHER" id="PTHR47263:SF1">
    <property type="entry name" value="C2 DOMAIN PROTEIN (AFU_ORTHOLOGUE AFUA_7G02350)"/>
    <property type="match status" value="1"/>
</dbReference>